<dbReference type="InterPro" id="IPR005693">
    <property type="entry name" value="Mce"/>
</dbReference>
<gene>
    <name evidence="4" type="ORF">NCTC10437_00307</name>
</gene>
<accession>A0A448IFK1</accession>
<evidence type="ECO:0000256" key="1">
    <source>
        <dbReference type="SAM" id="MobiDB-lite"/>
    </source>
</evidence>
<protein>
    <submittedName>
        <fullName evidence="4">Virulence factor Mce family protein</fullName>
    </submittedName>
</protein>
<dbReference type="PRINTS" id="PR01218">
    <property type="entry name" value="PSTLEXTENSIN"/>
</dbReference>
<keyword evidence="2" id="KW-0472">Membrane</keyword>
<name>A0A448IFK1_MYCAU</name>
<dbReference type="PANTHER" id="PTHR33371">
    <property type="entry name" value="INTERMEMBRANE PHOSPHOLIPID TRANSPORT SYSTEM BINDING PROTEIN MLAD-RELATED"/>
    <property type="match status" value="1"/>
</dbReference>
<dbReference type="InterPro" id="IPR052336">
    <property type="entry name" value="MlaD_Phospholipid_Transporter"/>
</dbReference>
<dbReference type="OrthoDB" id="4741753at2"/>
<feature type="domain" description="Mce/MlaD" evidence="3">
    <location>
        <begin position="39"/>
        <end position="114"/>
    </location>
</feature>
<evidence type="ECO:0000256" key="2">
    <source>
        <dbReference type="SAM" id="Phobius"/>
    </source>
</evidence>
<feature type="transmembrane region" description="Helical" evidence="2">
    <location>
        <begin position="6"/>
        <end position="29"/>
    </location>
</feature>
<dbReference type="AlphaFoldDB" id="A0A448IFK1"/>
<keyword evidence="2" id="KW-0812">Transmembrane</keyword>
<feature type="region of interest" description="Disordered" evidence="1">
    <location>
        <begin position="408"/>
        <end position="542"/>
    </location>
</feature>
<evidence type="ECO:0000259" key="3">
    <source>
        <dbReference type="Pfam" id="PF02470"/>
    </source>
</evidence>
<feature type="compositionally biased region" description="Pro residues" evidence="1">
    <location>
        <begin position="486"/>
        <end position="507"/>
    </location>
</feature>
<keyword evidence="2" id="KW-1133">Transmembrane helix</keyword>
<dbReference type="RefSeq" id="WP_048632533.1">
    <property type="nucleotide sequence ID" value="NZ_CVQQ01000007.1"/>
</dbReference>
<organism evidence="4 5">
    <name type="scientific">Mycolicibacterium aurum</name>
    <name type="common">Mycobacterium aurum</name>
    <dbReference type="NCBI Taxonomy" id="1791"/>
    <lineage>
        <taxon>Bacteria</taxon>
        <taxon>Bacillati</taxon>
        <taxon>Actinomycetota</taxon>
        <taxon>Actinomycetes</taxon>
        <taxon>Mycobacteriales</taxon>
        <taxon>Mycobacteriaceae</taxon>
        <taxon>Mycolicibacterium</taxon>
    </lineage>
</organism>
<evidence type="ECO:0000313" key="4">
    <source>
        <dbReference type="EMBL" id="VEG51200.1"/>
    </source>
</evidence>
<dbReference type="KEGG" id="mauu:NCTC10437_00307"/>
<dbReference type="NCBIfam" id="TIGR00996">
    <property type="entry name" value="Mtu_fam_mce"/>
    <property type="match status" value="1"/>
</dbReference>
<sequence length="568" mass="60030">MLTRLVRWQLAIFAVITVISVTAVSLLYLKVPDALGIGSYEVSANFSATGGLYQNANVTYRGTTIGRVTAIALSHDGGVDATLRLDSDTAVPESVTATVKSASAIGEQYVELTPTSDASTPTLRDGSRIARDHTVLSQDVAGTLKEAEKLVDSLSNSRLQDLLRETFKAFDGSGPELARLLESSRLLVDEANSHATETTALIDQAGPFLDVQIRSGDDIKQLADSLARFTTDVRTADPQLRTLLRTAPGAAEQAGATFAGISPSFPMLAANLANFGRIGVIYHKSIEQALVIFPALTAALTTISTQEPLDEGAKTDFKINLGDPPPCSVGYMPPTQIRSPADETLREVPQGMYCKTAQNDATVVRGARNYPCMEFPGKRAPTVQLCRDPEGYVPLGSNPWRGPTVPYGTPVTDPRMTLPQNKYPYIPPEADYDPGPPVVNLPPGVAPGPGPALTPPYPLPVPPNTPGPQPFPLPYQAPPDQTLPPSGRPPASPQPPVQQSPPAPPALPAEAAPTGSVQPQAAELPSAAYDERSGAFLDPHGGISVYAAGGSEFSPAENWVDLMLAPRS</sequence>
<dbReference type="GO" id="GO:0005576">
    <property type="term" value="C:extracellular region"/>
    <property type="evidence" value="ECO:0007669"/>
    <property type="project" value="TreeGrafter"/>
</dbReference>
<dbReference type="EMBL" id="LR134356">
    <property type="protein sequence ID" value="VEG51200.1"/>
    <property type="molecule type" value="Genomic_DNA"/>
</dbReference>
<dbReference type="InterPro" id="IPR003882">
    <property type="entry name" value="Pistil_extensin"/>
</dbReference>
<evidence type="ECO:0000313" key="5">
    <source>
        <dbReference type="Proteomes" id="UP000279306"/>
    </source>
</evidence>
<dbReference type="PANTHER" id="PTHR33371:SF16">
    <property type="entry name" value="MCE-FAMILY PROTEIN MCE3F"/>
    <property type="match status" value="1"/>
</dbReference>
<dbReference type="Proteomes" id="UP000279306">
    <property type="component" value="Chromosome"/>
</dbReference>
<proteinExistence type="predicted"/>
<keyword evidence="5" id="KW-1185">Reference proteome</keyword>
<feature type="compositionally biased region" description="Pro residues" evidence="1">
    <location>
        <begin position="434"/>
        <end position="477"/>
    </location>
</feature>
<reference evidence="4 5" key="1">
    <citation type="submission" date="2018-12" db="EMBL/GenBank/DDBJ databases">
        <authorList>
            <consortium name="Pathogen Informatics"/>
        </authorList>
    </citation>
    <scope>NUCLEOTIDE SEQUENCE [LARGE SCALE GENOMIC DNA]</scope>
    <source>
        <strain evidence="4 5">NCTC10437</strain>
    </source>
</reference>
<dbReference type="STRING" id="1791.GCA_001049355_02649"/>
<dbReference type="InterPro" id="IPR003399">
    <property type="entry name" value="Mce/MlaD"/>
</dbReference>
<dbReference type="Pfam" id="PF02470">
    <property type="entry name" value="MlaD"/>
    <property type="match status" value="1"/>
</dbReference>